<accession>A0A9W8YWG8</accession>
<comment type="caution">
    <text evidence="4">The sequence shown here is derived from an EMBL/GenBank/DDBJ whole genome shotgun (WGS) entry which is preliminary data.</text>
</comment>
<evidence type="ECO:0000313" key="4">
    <source>
        <dbReference type="EMBL" id="KAJ4393143.1"/>
    </source>
</evidence>
<dbReference type="SUPFAM" id="SSF56801">
    <property type="entry name" value="Acetyl-CoA synthetase-like"/>
    <property type="match status" value="1"/>
</dbReference>
<organism evidence="4 5">
    <name type="scientific">Gnomoniopsis smithogilvyi</name>
    <dbReference type="NCBI Taxonomy" id="1191159"/>
    <lineage>
        <taxon>Eukaryota</taxon>
        <taxon>Fungi</taxon>
        <taxon>Dikarya</taxon>
        <taxon>Ascomycota</taxon>
        <taxon>Pezizomycotina</taxon>
        <taxon>Sordariomycetes</taxon>
        <taxon>Sordariomycetidae</taxon>
        <taxon>Diaporthales</taxon>
        <taxon>Gnomoniaceae</taxon>
        <taxon>Gnomoniopsis</taxon>
    </lineage>
</organism>
<name>A0A9W8YWG8_9PEZI</name>
<dbReference type="Pfam" id="PF23562">
    <property type="entry name" value="AMP-binding_C_3"/>
    <property type="match status" value="1"/>
</dbReference>
<dbReference type="PANTHER" id="PTHR43439:SF2">
    <property type="entry name" value="ENZYME, PUTATIVE (JCVI)-RELATED"/>
    <property type="match status" value="1"/>
</dbReference>
<keyword evidence="5" id="KW-1185">Reference proteome</keyword>
<gene>
    <name evidence="4" type="ORF">N0V93_002350</name>
</gene>
<keyword evidence="1" id="KW-0596">Phosphopantetheine</keyword>
<dbReference type="InterPro" id="IPR000873">
    <property type="entry name" value="AMP-dep_synth/lig_dom"/>
</dbReference>
<dbReference type="Pfam" id="PF00501">
    <property type="entry name" value="AMP-binding"/>
    <property type="match status" value="1"/>
</dbReference>
<dbReference type="InterPro" id="IPR051414">
    <property type="entry name" value="Adenylate-forming_Reductase"/>
</dbReference>
<dbReference type="AlphaFoldDB" id="A0A9W8YWG8"/>
<dbReference type="OrthoDB" id="429813at2759"/>
<evidence type="ECO:0000256" key="2">
    <source>
        <dbReference type="ARBA" id="ARBA00022553"/>
    </source>
</evidence>
<evidence type="ECO:0000259" key="3">
    <source>
        <dbReference type="Pfam" id="PF00501"/>
    </source>
</evidence>
<keyword evidence="2" id="KW-0597">Phosphoprotein</keyword>
<reference evidence="4" key="1">
    <citation type="submission" date="2022-10" db="EMBL/GenBank/DDBJ databases">
        <title>Tapping the CABI collections for fungal endophytes: first genome assemblies for Collariella, Neodidymelliopsis, Ascochyta clinopodiicola, Didymella pomorum, Didymosphaeria variabile, Neocosmospora piperis and Neocucurbitaria cava.</title>
        <authorList>
            <person name="Hill R."/>
        </authorList>
    </citation>
    <scope>NUCLEOTIDE SEQUENCE</scope>
    <source>
        <strain evidence="4">IMI 355082</strain>
    </source>
</reference>
<dbReference type="Proteomes" id="UP001140453">
    <property type="component" value="Unassembled WGS sequence"/>
</dbReference>
<feature type="domain" description="AMP-dependent synthetase/ligase" evidence="3">
    <location>
        <begin position="30"/>
        <end position="341"/>
    </location>
</feature>
<protein>
    <recommendedName>
        <fullName evidence="3">AMP-dependent synthetase/ligase domain-containing protein</fullName>
    </recommendedName>
</protein>
<dbReference type="PANTHER" id="PTHR43439">
    <property type="entry name" value="PHENYLACETATE-COENZYME A LIGASE"/>
    <property type="match status" value="1"/>
</dbReference>
<proteinExistence type="predicted"/>
<evidence type="ECO:0000256" key="1">
    <source>
        <dbReference type="ARBA" id="ARBA00022450"/>
    </source>
</evidence>
<dbReference type="InterPro" id="IPR042099">
    <property type="entry name" value="ANL_N_sf"/>
</dbReference>
<dbReference type="Gene3D" id="3.40.50.12780">
    <property type="entry name" value="N-terminal domain of ligase-like"/>
    <property type="match status" value="1"/>
</dbReference>
<dbReference type="EMBL" id="JAPEVB010000002">
    <property type="protein sequence ID" value="KAJ4393143.1"/>
    <property type="molecule type" value="Genomic_DNA"/>
</dbReference>
<dbReference type="PROSITE" id="PS00455">
    <property type="entry name" value="AMP_BINDING"/>
    <property type="match status" value="1"/>
</dbReference>
<evidence type="ECO:0000313" key="5">
    <source>
        <dbReference type="Proteomes" id="UP001140453"/>
    </source>
</evidence>
<sequence length="570" mass="64666">MGSVVEDNPYGLKLLVTLIEEKAALIPSHTWLRFPGEDWENNGYTTVTWRQYLNGINKVAHWLDETLGKSTDNDAVAYSGPNDIRYALVWLAVIKTGRKLLVCDGRITGEGLKNLLTATQAKAWLFADDRWTLEAASVHDFKTDQKAFPSLKWCLDADEAPHYPYNKTWEEAKDEEILIIHTSGTTGFPKAIWCTNGFLSSQQMAKIVSKKYWPQLFFSDVQARRVGISAYPPKWGAGLGYMVAYPVFSDHLTVVLPEDTIGLPPDLFKKVLRWNPDVEGLHGPPQTIAGLWKDSTTQPLLKELQFIIYAGAAMDQTIGDEISLHTRIMPLIGSTEGGLRFYPIAKDRKLWNTFAYIAEGPHRMVKRKGYGDAEDGSDDLYELVVDRPADGSRGWFLGTFWNLRWYKDANTVETRELYSPVTDLDGTTRWVFRARTDDLTKLSFLAKFNAAHIEARILRHPWVKHVLVGGEGRPAPYVIIEPKDEVLGHKPAEELLDTIYNEIVAQANQEDIGEIRIPRQTVFLATAGKPFKINLKALVLRRETEEEYKEEIEDIYTKFEAEESRAKDGK</sequence>
<dbReference type="InterPro" id="IPR020845">
    <property type="entry name" value="AMP-binding_CS"/>
</dbReference>